<feature type="domain" description="FAD/NAD(P)-binding" evidence="9">
    <location>
        <begin position="4"/>
        <end position="312"/>
    </location>
</feature>
<dbReference type="GO" id="GO:0050660">
    <property type="term" value="F:flavin adenine dinucleotide binding"/>
    <property type="evidence" value="ECO:0007669"/>
    <property type="project" value="TreeGrafter"/>
</dbReference>
<accession>A0A918NFA5</accession>
<keyword evidence="3 5" id="KW-0274">FAD</keyword>
<keyword evidence="4" id="KW-0560">Oxidoreductase</keyword>
<dbReference type="PRINTS" id="PR00411">
    <property type="entry name" value="PNDRDTASEI"/>
</dbReference>
<organism evidence="10 11">
    <name type="scientific">Saccharospirillum salsuginis</name>
    <dbReference type="NCBI Taxonomy" id="418750"/>
    <lineage>
        <taxon>Bacteria</taxon>
        <taxon>Pseudomonadati</taxon>
        <taxon>Pseudomonadota</taxon>
        <taxon>Gammaproteobacteria</taxon>
        <taxon>Oceanospirillales</taxon>
        <taxon>Saccharospirillaceae</taxon>
        <taxon>Saccharospirillum</taxon>
    </lineage>
</organism>
<evidence type="ECO:0000256" key="7">
    <source>
        <dbReference type="SAM" id="Phobius"/>
    </source>
</evidence>
<feature type="binding site" evidence="5">
    <location>
        <begin position="131"/>
        <end position="133"/>
    </location>
    <ligand>
        <name>FAD</name>
        <dbReference type="ChEBI" id="CHEBI:57692"/>
    </ligand>
</feature>
<dbReference type="PANTHER" id="PTHR43014">
    <property type="entry name" value="MERCURIC REDUCTASE"/>
    <property type="match status" value="1"/>
</dbReference>
<dbReference type="Pfam" id="PF02852">
    <property type="entry name" value="Pyr_redox_dim"/>
    <property type="match status" value="1"/>
</dbReference>
<evidence type="ECO:0000256" key="6">
    <source>
        <dbReference type="PIRSR" id="PIRSR000350-4"/>
    </source>
</evidence>
<keyword evidence="5" id="KW-0547">Nucleotide-binding</keyword>
<comment type="cofactor">
    <cofactor evidence="5">
        <name>FAD</name>
        <dbReference type="ChEBI" id="CHEBI:57692"/>
    </cofactor>
    <text evidence="5">Binds 1 FAD per subunit.</text>
</comment>
<dbReference type="InterPro" id="IPR036188">
    <property type="entry name" value="FAD/NAD-bd_sf"/>
</dbReference>
<evidence type="ECO:0000313" key="11">
    <source>
        <dbReference type="Proteomes" id="UP000626148"/>
    </source>
</evidence>
<feature type="binding site" evidence="5">
    <location>
        <begin position="168"/>
        <end position="175"/>
    </location>
    <ligand>
        <name>NAD(+)</name>
        <dbReference type="ChEBI" id="CHEBI:57540"/>
    </ligand>
</feature>
<dbReference type="Gene3D" id="3.50.50.60">
    <property type="entry name" value="FAD/NAD(P)-binding domain"/>
    <property type="match status" value="2"/>
</dbReference>
<feature type="binding site" evidence="5">
    <location>
        <position position="191"/>
    </location>
    <ligand>
        <name>NAD(+)</name>
        <dbReference type="ChEBI" id="CHEBI:57540"/>
    </ligand>
</feature>
<dbReference type="Proteomes" id="UP000626148">
    <property type="component" value="Unassembled WGS sequence"/>
</dbReference>
<evidence type="ECO:0000259" key="8">
    <source>
        <dbReference type="Pfam" id="PF02852"/>
    </source>
</evidence>
<dbReference type="AlphaFoldDB" id="A0A918NFA5"/>
<comment type="caution">
    <text evidence="10">The sequence shown here is derived from an EMBL/GenBank/DDBJ whole genome shotgun (WGS) entry which is preliminary data.</text>
</comment>
<evidence type="ECO:0000256" key="2">
    <source>
        <dbReference type="ARBA" id="ARBA00022630"/>
    </source>
</evidence>
<keyword evidence="7" id="KW-0472">Membrane</keyword>
<keyword evidence="5" id="KW-0520">NAD</keyword>
<dbReference type="SUPFAM" id="SSF55424">
    <property type="entry name" value="FAD/NAD-linked reductases, dimerisation (C-terminal) domain"/>
    <property type="match status" value="1"/>
</dbReference>
<evidence type="ECO:0000313" key="10">
    <source>
        <dbReference type="EMBL" id="GGX62948.1"/>
    </source>
</evidence>
<keyword evidence="7" id="KW-1133">Transmembrane helix</keyword>
<sequence>MKTYDLIVIGSGAGGLTAAFTALGFGKKVLVVEKDRPGGECTWSGCVPSKALINRAKAVHTARQFADIQPDTASILAEVREVSESVYEEETPEVIEKAGADYVNGYARFTDAHTIDVDGQAFRGRKFMLATGSSPMVPPIPGLDTVDYLTNENVFQQERLPGSIIVLGGGAIGMELAQAMNRLGTEVTVVEMMPEILSREEPEFAQLIREKLAAEGVRFELGTKAVGVERTDAGVVLKTDRDGESGALNAERILLALGRSANAGGMGLEAINVKIEKGLVVNKHLQTTRKHIYACGDVAGPYLLSHMANYQGKIAAMNAILPIKRSVNYTDVAWSTFTDPEFARAGLTEQEARDQHGDAIRVYQYDFAKLDRAKTKSGDMGRIKLITRRNGKVLGAHIIGERAGELIAEVQVMKTLNLNFAKLQGVIHPYPTYADSLRQISQQVLLDNIFQHPLVRFVRNLTKRSEPEASKA</sequence>
<evidence type="ECO:0000259" key="9">
    <source>
        <dbReference type="Pfam" id="PF07992"/>
    </source>
</evidence>
<evidence type="ECO:0000256" key="3">
    <source>
        <dbReference type="ARBA" id="ARBA00022827"/>
    </source>
</evidence>
<dbReference type="SUPFAM" id="SSF51905">
    <property type="entry name" value="FAD/NAD(P)-binding domain"/>
    <property type="match status" value="1"/>
</dbReference>
<feature type="binding site" evidence="5">
    <location>
        <position position="297"/>
    </location>
    <ligand>
        <name>FAD</name>
        <dbReference type="ChEBI" id="CHEBI:57692"/>
    </ligand>
</feature>
<dbReference type="Pfam" id="PF07992">
    <property type="entry name" value="Pyr_redox_2"/>
    <property type="match status" value="1"/>
</dbReference>
<keyword evidence="2" id="KW-0285">Flavoprotein</keyword>
<dbReference type="PRINTS" id="PR00368">
    <property type="entry name" value="FADPNR"/>
</dbReference>
<dbReference type="GO" id="GO:0003955">
    <property type="term" value="F:NAD(P)H dehydrogenase (quinone) activity"/>
    <property type="evidence" value="ECO:0007669"/>
    <property type="project" value="TreeGrafter"/>
</dbReference>
<dbReference type="Gene3D" id="3.30.390.30">
    <property type="match status" value="1"/>
</dbReference>
<feature type="binding site" evidence="5">
    <location>
        <position position="50"/>
    </location>
    <ligand>
        <name>FAD</name>
        <dbReference type="ChEBI" id="CHEBI:57692"/>
    </ligand>
</feature>
<dbReference type="InterPro" id="IPR016156">
    <property type="entry name" value="FAD/NAD-linked_Rdtase_dimer_sf"/>
</dbReference>
<dbReference type="InterPro" id="IPR004099">
    <property type="entry name" value="Pyr_nucl-diS_OxRdtase_dimer"/>
</dbReference>
<feature type="disulfide bond" description="Redox-active" evidence="6">
    <location>
        <begin position="41"/>
        <end position="46"/>
    </location>
</feature>
<feature type="domain" description="Pyridine nucleotide-disulphide oxidoreductase dimerisation" evidence="8">
    <location>
        <begin position="332"/>
        <end position="438"/>
    </location>
</feature>
<protein>
    <submittedName>
        <fullName evidence="10">Mercuric reductase</fullName>
    </submittedName>
</protein>
<dbReference type="PIRSF" id="PIRSF000350">
    <property type="entry name" value="Mercury_reductase_MerA"/>
    <property type="match status" value="1"/>
</dbReference>
<dbReference type="FunFam" id="3.30.390.30:FF:000001">
    <property type="entry name" value="Dihydrolipoyl dehydrogenase"/>
    <property type="match status" value="1"/>
</dbReference>
<proteinExistence type="inferred from homology"/>
<comment type="similarity">
    <text evidence="1">Belongs to the class-I pyridine nucleotide-disulfide oxidoreductase family.</text>
</comment>
<reference evidence="10" key="1">
    <citation type="journal article" date="2014" name="Int. J. Syst. Evol. Microbiol.">
        <title>Complete genome sequence of Corynebacterium casei LMG S-19264T (=DSM 44701T), isolated from a smear-ripened cheese.</title>
        <authorList>
            <consortium name="US DOE Joint Genome Institute (JGI-PGF)"/>
            <person name="Walter F."/>
            <person name="Albersmeier A."/>
            <person name="Kalinowski J."/>
            <person name="Ruckert C."/>
        </authorList>
    </citation>
    <scope>NUCLEOTIDE SEQUENCE</scope>
    <source>
        <strain evidence="10">KCTC 22169</strain>
    </source>
</reference>
<gene>
    <name evidence="10" type="ORF">GCM10007392_33560</name>
</gene>
<dbReference type="InterPro" id="IPR001100">
    <property type="entry name" value="Pyr_nuc-diS_OxRdtase"/>
</dbReference>
<keyword evidence="7" id="KW-0812">Transmembrane</keyword>
<dbReference type="EMBL" id="BMXR01000008">
    <property type="protein sequence ID" value="GGX62948.1"/>
    <property type="molecule type" value="Genomic_DNA"/>
</dbReference>
<evidence type="ECO:0000256" key="1">
    <source>
        <dbReference type="ARBA" id="ARBA00007532"/>
    </source>
</evidence>
<keyword evidence="11" id="KW-1185">Reference proteome</keyword>
<reference evidence="10" key="2">
    <citation type="submission" date="2020-09" db="EMBL/GenBank/DDBJ databases">
        <authorList>
            <person name="Sun Q."/>
            <person name="Kim S."/>
        </authorList>
    </citation>
    <scope>NUCLEOTIDE SEQUENCE</scope>
    <source>
        <strain evidence="10">KCTC 22169</strain>
    </source>
</reference>
<dbReference type="InterPro" id="IPR023753">
    <property type="entry name" value="FAD/NAD-binding_dom"/>
</dbReference>
<evidence type="ECO:0000256" key="4">
    <source>
        <dbReference type="ARBA" id="ARBA00023002"/>
    </source>
</evidence>
<dbReference type="PANTHER" id="PTHR43014:SF2">
    <property type="entry name" value="MERCURIC REDUCTASE"/>
    <property type="match status" value="1"/>
</dbReference>
<feature type="transmembrane region" description="Helical" evidence="7">
    <location>
        <begin position="6"/>
        <end position="26"/>
    </location>
</feature>
<name>A0A918NFA5_9GAMM</name>
<feature type="binding site" evidence="5">
    <location>
        <position position="258"/>
    </location>
    <ligand>
        <name>NAD(+)</name>
        <dbReference type="ChEBI" id="CHEBI:57540"/>
    </ligand>
</feature>
<evidence type="ECO:0000256" key="5">
    <source>
        <dbReference type="PIRSR" id="PIRSR000350-3"/>
    </source>
</evidence>
<dbReference type="RefSeq" id="WP_189610783.1">
    <property type="nucleotide sequence ID" value="NZ_BMXR01000008.1"/>
</dbReference>